<evidence type="ECO:0000313" key="3">
    <source>
        <dbReference type="Proteomes" id="UP001323405"/>
    </source>
</evidence>
<feature type="transmembrane region" description="Helical" evidence="1">
    <location>
        <begin position="141"/>
        <end position="166"/>
    </location>
</feature>
<protein>
    <submittedName>
        <fullName evidence="2">Uncharacterized protein</fullName>
    </submittedName>
</protein>
<proteinExistence type="predicted"/>
<dbReference type="Proteomes" id="UP001323405">
    <property type="component" value="Unassembled WGS sequence"/>
</dbReference>
<reference evidence="2 3" key="1">
    <citation type="journal article" date="2023" name="bioRxiv">
        <title>High-quality genome assemblies of four members of thePodospora anserinaspecies complex.</title>
        <authorList>
            <person name="Ament-Velasquez S.L."/>
            <person name="Vogan A.A."/>
            <person name="Wallerman O."/>
            <person name="Hartmann F."/>
            <person name="Gautier V."/>
            <person name="Silar P."/>
            <person name="Giraud T."/>
            <person name="Johannesson H."/>
        </authorList>
    </citation>
    <scope>NUCLEOTIDE SEQUENCE [LARGE SCALE GENOMIC DNA]</scope>
    <source>
        <strain evidence="2 3">CBS 415.72m</strain>
    </source>
</reference>
<keyword evidence="1" id="KW-0472">Membrane</keyword>
<feature type="transmembrane region" description="Helical" evidence="1">
    <location>
        <begin position="12"/>
        <end position="31"/>
    </location>
</feature>
<sequence length="296" mass="30870">MAPRSSGILQAPRVVLVVVFPMLNFILYLILSLGCSSTSLSDISPVIARTDSSINIGGQDIVVDLRVGFYGTPSPILSVPSTLMLTSVIGICLGPPPLFCTSSSSILNSKRESDLARSIPLSKGGGNFALAGLALSLQSSFIVLSGFPLLLSLIASILANMIQIYFSSQGMIELHAKAALWARSLDWAAAAGAVMGFSAYQSIVAAAPRLIRVLMSGAMVDISMGGTASSLFAGVVTLTILGAVINTLLTGGDVGSDAFVAGRTMGKQKTTAGGQVGDRERMSRMFMRRPAYEVFP</sequence>
<feature type="transmembrane region" description="Helical" evidence="1">
    <location>
        <begin position="231"/>
        <end position="249"/>
    </location>
</feature>
<accession>A0ABR0G527</accession>
<dbReference type="GeneID" id="87913861"/>
<evidence type="ECO:0000313" key="2">
    <source>
        <dbReference type="EMBL" id="KAK4650833.1"/>
    </source>
</evidence>
<name>A0ABR0G527_9PEZI</name>
<dbReference type="EMBL" id="JAFFHA010000009">
    <property type="protein sequence ID" value="KAK4650833.1"/>
    <property type="molecule type" value="Genomic_DNA"/>
</dbReference>
<keyword evidence="1" id="KW-0812">Transmembrane</keyword>
<feature type="transmembrane region" description="Helical" evidence="1">
    <location>
        <begin position="187"/>
        <end position="211"/>
    </location>
</feature>
<keyword evidence="3" id="KW-1185">Reference proteome</keyword>
<comment type="caution">
    <text evidence="2">The sequence shown here is derived from an EMBL/GenBank/DDBJ whole genome shotgun (WGS) entry which is preliminary data.</text>
</comment>
<dbReference type="PROSITE" id="PS51257">
    <property type="entry name" value="PROKAR_LIPOPROTEIN"/>
    <property type="match status" value="1"/>
</dbReference>
<dbReference type="RefSeq" id="XP_062739808.1">
    <property type="nucleotide sequence ID" value="XM_062893954.1"/>
</dbReference>
<keyword evidence="1" id="KW-1133">Transmembrane helix</keyword>
<organism evidence="2 3">
    <name type="scientific">Podospora pseudocomata</name>
    <dbReference type="NCBI Taxonomy" id="2093779"/>
    <lineage>
        <taxon>Eukaryota</taxon>
        <taxon>Fungi</taxon>
        <taxon>Dikarya</taxon>
        <taxon>Ascomycota</taxon>
        <taxon>Pezizomycotina</taxon>
        <taxon>Sordariomycetes</taxon>
        <taxon>Sordariomycetidae</taxon>
        <taxon>Sordariales</taxon>
        <taxon>Podosporaceae</taxon>
        <taxon>Podospora</taxon>
    </lineage>
</organism>
<evidence type="ECO:0000256" key="1">
    <source>
        <dbReference type="SAM" id="Phobius"/>
    </source>
</evidence>
<gene>
    <name evidence="2" type="ORF">QC762_711040</name>
</gene>